<accession>A0A2G4SXI9</accession>
<organism evidence="1 2">
    <name type="scientific">Rhizopus microsporus ATCC 52813</name>
    <dbReference type="NCBI Taxonomy" id="1340429"/>
    <lineage>
        <taxon>Eukaryota</taxon>
        <taxon>Fungi</taxon>
        <taxon>Fungi incertae sedis</taxon>
        <taxon>Mucoromycota</taxon>
        <taxon>Mucoromycotina</taxon>
        <taxon>Mucoromycetes</taxon>
        <taxon>Mucorales</taxon>
        <taxon>Mucorineae</taxon>
        <taxon>Rhizopodaceae</taxon>
        <taxon>Rhizopus</taxon>
    </lineage>
</organism>
<sequence>MAQQVRITFIYQSWMKFLMRQQERLEKSTRKEGSQKKKIGLRLHYGKRRISHLTSKVGRLQIIDLSSTTALDILKLGTPVDQFNAIIEATNIDPVPLSAYARDLSNALDKAPLLIRALRETLYHVGFRKDFDFIAHDDASFMEITIRYFLDLMSSPNSLLNKIMLERTTASYLIIYLVNQLFIANTDVIELGWLEREFYSTDRSKFDGILFKVGNKSISPGLIEFSGGINDKTSSRKNSKDIEKMYTSHYIYFESLLEFGGTMYRKIDATMEIPNTPRKLKVFIKEIPMILAWKEVVTNHAISLT</sequence>
<gene>
    <name evidence="1" type="ORF">RHIMIDRAFT_312695</name>
</gene>
<name>A0A2G4SXI9_RHIZD</name>
<protein>
    <submittedName>
        <fullName evidence="1">Uncharacterized protein</fullName>
    </submittedName>
</protein>
<proteinExistence type="predicted"/>
<evidence type="ECO:0000313" key="2">
    <source>
        <dbReference type="Proteomes" id="UP000242254"/>
    </source>
</evidence>
<dbReference type="EMBL" id="KZ303847">
    <property type="protein sequence ID" value="PHZ13489.1"/>
    <property type="molecule type" value="Genomic_DNA"/>
</dbReference>
<dbReference type="GeneID" id="35445813"/>
<dbReference type="AlphaFoldDB" id="A0A2G4SXI9"/>
<evidence type="ECO:0000313" key="1">
    <source>
        <dbReference type="EMBL" id="PHZ13489.1"/>
    </source>
</evidence>
<reference evidence="1 2" key="1">
    <citation type="journal article" date="2016" name="Proc. Natl. Acad. Sci. U.S.A.">
        <title>Lipid metabolic changes in an early divergent fungus govern the establishment of a mutualistic symbiosis with endobacteria.</title>
        <authorList>
            <person name="Lastovetsky O.A."/>
            <person name="Gaspar M.L."/>
            <person name="Mondo S.J."/>
            <person name="LaButti K.M."/>
            <person name="Sandor L."/>
            <person name="Grigoriev I.V."/>
            <person name="Henry S.A."/>
            <person name="Pawlowska T.E."/>
        </authorList>
    </citation>
    <scope>NUCLEOTIDE SEQUENCE [LARGE SCALE GENOMIC DNA]</scope>
    <source>
        <strain evidence="1 2">ATCC 52813</strain>
    </source>
</reference>
<dbReference type="Proteomes" id="UP000242254">
    <property type="component" value="Unassembled WGS sequence"/>
</dbReference>
<dbReference type="RefSeq" id="XP_023467197.1">
    <property type="nucleotide sequence ID" value="XM_023614824.1"/>
</dbReference>
<keyword evidence="2" id="KW-1185">Reference proteome</keyword>